<sequence length="214" mass="22650">MPEPGFAPGVLDAHGDPKWITELACADPNHVLHVVRGLDPKAALEVLGAEPHLIQRCELPESKPDDWTSLPELALGSDPDSAAALLAGSVGGWTFVYDDSGHTFHDALEELSASGRTAATSVFTINADASMAYAVDGEELAWVKVDDLTEEDIAGFPDELRAAFETAGVVEQDYLDPDDFDFAVTMRATCALAGLTAFTIDDLRALPLLGANVG</sequence>
<evidence type="ECO:0000313" key="2">
    <source>
        <dbReference type="Proteomes" id="UP000198852"/>
    </source>
</evidence>
<gene>
    <name evidence="1" type="ORF">SAMN05660874_02886</name>
</gene>
<dbReference type="InterPro" id="IPR045592">
    <property type="entry name" value="DUF6461"/>
</dbReference>
<accession>A0A1I6S4P9</accession>
<proteinExistence type="predicted"/>
<name>A0A1I6S4P9_9PSEU</name>
<dbReference type="OrthoDB" id="4535364at2"/>
<dbReference type="EMBL" id="FOZX01000004">
    <property type="protein sequence ID" value="SFS71921.1"/>
    <property type="molecule type" value="Genomic_DNA"/>
</dbReference>
<dbReference type="Pfam" id="PF20062">
    <property type="entry name" value="DUF6461"/>
    <property type="match status" value="1"/>
</dbReference>
<evidence type="ECO:0000313" key="1">
    <source>
        <dbReference type="EMBL" id="SFS71921.1"/>
    </source>
</evidence>
<dbReference type="Proteomes" id="UP000198852">
    <property type="component" value="Unassembled WGS sequence"/>
</dbReference>
<dbReference type="RefSeq" id="WP_093417549.1">
    <property type="nucleotide sequence ID" value="NZ_FOZX01000004.1"/>
</dbReference>
<keyword evidence="2" id="KW-1185">Reference proteome</keyword>
<reference evidence="2" key="1">
    <citation type="submission" date="2016-10" db="EMBL/GenBank/DDBJ databases">
        <authorList>
            <person name="Varghese N."/>
            <person name="Submissions S."/>
        </authorList>
    </citation>
    <scope>NUCLEOTIDE SEQUENCE [LARGE SCALE GENOMIC DNA]</scope>
    <source>
        <strain evidence="2">DSM 44771</strain>
    </source>
</reference>
<dbReference type="AlphaFoldDB" id="A0A1I6S4P9"/>
<organism evidence="1 2">
    <name type="scientific">Saccharopolyspora flava</name>
    <dbReference type="NCBI Taxonomy" id="95161"/>
    <lineage>
        <taxon>Bacteria</taxon>
        <taxon>Bacillati</taxon>
        <taxon>Actinomycetota</taxon>
        <taxon>Actinomycetes</taxon>
        <taxon>Pseudonocardiales</taxon>
        <taxon>Pseudonocardiaceae</taxon>
        <taxon>Saccharopolyspora</taxon>
    </lineage>
</organism>
<protein>
    <submittedName>
        <fullName evidence="1">Uncharacterized protein</fullName>
    </submittedName>
</protein>
<dbReference type="STRING" id="95161.SAMN05660874_02886"/>